<feature type="transmembrane region" description="Helical" evidence="2">
    <location>
        <begin position="368"/>
        <end position="389"/>
    </location>
</feature>
<evidence type="ECO:0000313" key="4">
    <source>
        <dbReference type="Proteomes" id="UP000315700"/>
    </source>
</evidence>
<dbReference type="KEGG" id="ccos:Pan44_15220"/>
<dbReference type="PANTHER" id="PTHR34219:SF1">
    <property type="entry name" value="PEPSY DOMAIN-CONTAINING PROTEIN"/>
    <property type="match status" value="1"/>
</dbReference>
<dbReference type="PANTHER" id="PTHR34219">
    <property type="entry name" value="IRON-REGULATED INNER MEMBRANE PROTEIN-RELATED"/>
    <property type="match status" value="1"/>
</dbReference>
<feature type="compositionally biased region" description="Gly residues" evidence="1">
    <location>
        <begin position="259"/>
        <end position="273"/>
    </location>
</feature>
<evidence type="ECO:0000256" key="1">
    <source>
        <dbReference type="SAM" id="MobiDB-lite"/>
    </source>
</evidence>
<dbReference type="OrthoDB" id="111691at2"/>
<keyword evidence="2" id="KW-0812">Transmembrane</keyword>
<dbReference type="Pfam" id="PF03929">
    <property type="entry name" value="PepSY_TM"/>
    <property type="match status" value="1"/>
</dbReference>
<feature type="transmembrane region" description="Helical" evidence="2">
    <location>
        <begin position="152"/>
        <end position="172"/>
    </location>
</feature>
<dbReference type="InterPro" id="IPR005625">
    <property type="entry name" value="PepSY-ass_TM"/>
</dbReference>
<gene>
    <name evidence="3" type="ORF">Pan44_15220</name>
</gene>
<protein>
    <submittedName>
        <fullName evidence="3">PepSY-associated TM helix</fullName>
    </submittedName>
</protein>
<feature type="transmembrane region" description="Helical" evidence="2">
    <location>
        <begin position="23"/>
        <end position="47"/>
    </location>
</feature>
<evidence type="ECO:0000313" key="3">
    <source>
        <dbReference type="EMBL" id="QDT53500.1"/>
    </source>
</evidence>
<sequence length="466" mass="51016">MSTASPSERSVKTWPDYRAVWRWHFYASLFSMPFVILLSLTGAVYLFKPQIEAWNDRHFDQLTAASPATTPAQQVQAAIAAFPGSSATAYELPPSEHAAARVIVRNEGQATRVYVHPGDLSILHSVPEDQRLMRTMFRLHGELLMGDRGSNIVELAACWTIVMLLTGLFLWWPRNANGMGGVLYPRLRMGNRIFWRDIHSVTGMWISFFALFLLATGLPWAKFWGTYFKEVRRVTGTAVVQQDWTVGSERSGGGEHAGHGGSPRAGGRRGAGPGMPHDLEPLNRVVAAVTPLNLPDPIVVAAPAAGSKDWSAKSMTGNRPKRVNLTVDGSTGAITSREDFKDRHWVDRIVGIGIAAHEGQLFGWLNQLLGLMTAGGLILLSVSGVILWWRRREVGVLGAPKMILNPRFSPGLVAIIVLLGAYLPMFGASLLLVLILEWAVLCRIPPVRDWLGLKRPTSAAVLGGSP</sequence>
<dbReference type="RefSeq" id="WP_145028755.1">
    <property type="nucleotide sequence ID" value="NZ_CP036271.1"/>
</dbReference>
<reference evidence="3 4" key="1">
    <citation type="submission" date="2019-02" db="EMBL/GenBank/DDBJ databases">
        <title>Deep-cultivation of Planctomycetes and their phenomic and genomic characterization uncovers novel biology.</title>
        <authorList>
            <person name="Wiegand S."/>
            <person name="Jogler M."/>
            <person name="Boedeker C."/>
            <person name="Pinto D."/>
            <person name="Vollmers J."/>
            <person name="Rivas-Marin E."/>
            <person name="Kohn T."/>
            <person name="Peeters S.H."/>
            <person name="Heuer A."/>
            <person name="Rast P."/>
            <person name="Oberbeckmann S."/>
            <person name="Bunk B."/>
            <person name="Jeske O."/>
            <person name="Meyerdierks A."/>
            <person name="Storesund J.E."/>
            <person name="Kallscheuer N."/>
            <person name="Luecker S."/>
            <person name="Lage O.M."/>
            <person name="Pohl T."/>
            <person name="Merkel B.J."/>
            <person name="Hornburger P."/>
            <person name="Mueller R.-W."/>
            <person name="Bruemmer F."/>
            <person name="Labrenz M."/>
            <person name="Spormann A.M."/>
            <person name="Op den Camp H."/>
            <person name="Overmann J."/>
            <person name="Amann R."/>
            <person name="Jetten M.S.M."/>
            <person name="Mascher T."/>
            <person name="Medema M.H."/>
            <person name="Devos D.P."/>
            <person name="Kaster A.-K."/>
            <person name="Ovreas L."/>
            <person name="Rohde M."/>
            <person name="Galperin M.Y."/>
            <person name="Jogler C."/>
        </authorList>
    </citation>
    <scope>NUCLEOTIDE SEQUENCE [LARGE SCALE GENOMIC DNA]</scope>
    <source>
        <strain evidence="3 4">Pan44</strain>
    </source>
</reference>
<dbReference type="EMBL" id="CP036271">
    <property type="protein sequence ID" value="QDT53500.1"/>
    <property type="molecule type" value="Genomic_DNA"/>
</dbReference>
<keyword evidence="4" id="KW-1185">Reference proteome</keyword>
<evidence type="ECO:0000256" key="2">
    <source>
        <dbReference type="SAM" id="Phobius"/>
    </source>
</evidence>
<dbReference type="InParanoid" id="A0A517SBI8"/>
<feature type="region of interest" description="Disordered" evidence="1">
    <location>
        <begin position="245"/>
        <end position="276"/>
    </location>
</feature>
<dbReference type="AlphaFoldDB" id="A0A517SBI8"/>
<name>A0A517SBI8_9PLAN</name>
<keyword evidence="2" id="KW-1133">Transmembrane helix</keyword>
<feature type="transmembrane region" description="Helical" evidence="2">
    <location>
        <begin position="204"/>
        <end position="223"/>
    </location>
</feature>
<organism evidence="3 4">
    <name type="scientific">Caulifigura coniformis</name>
    <dbReference type="NCBI Taxonomy" id="2527983"/>
    <lineage>
        <taxon>Bacteria</taxon>
        <taxon>Pseudomonadati</taxon>
        <taxon>Planctomycetota</taxon>
        <taxon>Planctomycetia</taxon>
        <taxon>Planctomycetales</taxon>
        <taxon>Planctomycetaceae</taxon>
        <taxon>Caulifigura</taxon>
    </lineage>
</organism>
<feature type="transmembrane region" description="Helical" evidence="2">
    <location>
        <begin position="409"/>
        <end position="436"/>
    </location>
</feature>
<keyword evidence="2" id="KW-0472">Membrane</keyword>
<dbReference type="Proteomes" id="UP000315700">
    <property type="component" value="Chromosome"/>
</dbReference>
<proteinExistence type="predicted"/>
<accession>A0A517SBI8</accession>